<dbReference type="Proteomes" id="UP000030655">
    <property type="component" value="Unassembled WGS sequence"/>
</dbReference>
<organism evidence="1 2">
    <name type="scientific">Anncaliia algerae PRA339</name>
    <dbReference type="NCBI Taxonomy" id="1288291"/>
    <lineage>
        <taxon>Eukaryota</taxon>
        <taxon>Fungi</taxon>
        <taxon>Fungi incertae sedis</taxon>
        <taxon>Microsporidia</taxon>
        <taxon>Tubulinosematoidea</taxon>
        <taxon>Tubulinosematidae</taxon>
        <taxon>Anncaliia</taxon>
    </lineage>
</organism>
<gene>
    <name evidence="1" type="ORF">H312_02932</name>
</gene>
<dbReference type="HOGENOM" id="CLU_546236_0_0_1"/>
<proteinExistence type="predicted"/>
<dbReference type="EMBL" id="KK365241">
    <property type="protein sequence ID" value="KCZ79670.1"/>
    <property type="molecule type" value="Genomic_DNA"/>
</dbReference>
<dbReference type="VEuPathDB" id="MicrosporidiaDB:H312_02932"/>
<reference evidence="2" key="1">
    <citation type="submission" date="2013-02" db="EMBL/GenBank/DDBJ databases">
        <authorList>
            <consortium name="The Broad Institute Genome Sequencing Platform"/>
            <person name="Cuomo C."/>
            <person name="Becnel J."/>
            <person name="Sanscrainte N."/>
            <person name="Walker B."/>
            <person name="Young S.K."/>
            <person name="Zeng Q."/>
            <person name="Gargeya S."/>
            <person name="Fitzgerald M."/>
            <person name="Haas B."/>
            <person name="Abouelleil A."/>
            <person name="Alvarado L."/>
            <person name="Arachchi H.M."/>
            <person name="Berlin A.M."/>
            <person name="Chapman S.B."/>
            <person name="Dewar J."/>
            <person name="Goldberg J."/>
            <person name="Griggs A."/>
            <person name="Gujja S."/>
            <person name="Hansen M."/>
            <person name="Howarth C."/>
            <person name="Imamovic A."/>
            <person name="Larimer J."/>
            <person name="McCowan C."/>
            <person name="Murphy C."/>
            <person name="Neiman D."/>
            <person name="Pearson M."/>
            <person name="Priest M."/>
            <person name="Roberts A."/>
            <person name="Saif S."/>
            <person name="Shea T."/>
            <person name="Sisk P."/>
            <person name="Sykes S."/>
            <person name="Wortman J."/>
            <person name="Nusbaum C."/>
            <person name="Birren B."/>
        </authorList>
    </citation>
    <scope>NUCLEOTIDE SEQUENCE [LARGE SCALE GENOMIC DNA]</scope>
    <source>
        <strain evidence="2">PRA339</strain>
    </source>
</reference>
<protein>
    <submittedName>
        <fullName evidence="1">Uncharacterized protein</fullName>
    </submittedName>
</protein>
<dbReference type="AlphaFoldDB" id="A0A059EXN1"/>
<name>A0A059EXN1_9MICR</name>
<sequence length="499" mass="59489">MSFYPDNFNYLDKATQIFRKRPLMNKILLKLYIFFEICTNSSHPKTTHTHSSGNSKRTLKECLTESYVIDENDLYLEKKPRLLEKKGCCAEVSKSSTLSSNNYFKSGITSVLYGNDNIKIVIISRDKYALQDDLSKSNVIEILKQLSEDQKIFTQTCMNKFINLLQLSTLNCSLSLFGKLIYYFSSHVDNDTLEEEFKREEFLKYFIYISLYMNFFNVSIIEKYSINLRPGTLAMLKKNTFTKIHFYIFIQKTTGLFNMFSTYLENIIKDDLKFIEENNFNFVIIQNSNTEIRNNFIYEIIFWFEKSIFNYFCNSEFLKIKQRIPFIHANSAKVIYSLFVSLHYYGIKILLDNNLTENILKSSEAHIYYKKNDKFAKELLYFKFMLRIIMVDYIRISLKLATYYKTTNFFIFLRIFFNNIIILIPDLDIWLMNTIFDNNKIKLFERQDLIFTEKKDYQTLDEDQKKIFITLFIKSKLSNRGYGEYESIIDSIENFVLKK</sequence>
<evidence type="ECO:0000313" key="1">
    <source>
        <dbReference type="EMBL" id="KCZ79670.1"/>
    </source>
</evidence>
<evidence type="ECO:0000313" key="2">
    <source>
        <dbReference type="Proteomes" id="UP000030655"/>
    </source>
</evidence>
<dbReference type="OrthoDB" id="2197816at2759"/>
<keyword evidence="2" id="KW-1185">Reference proteome</keyword>
<accession>A0A059EXN1</accession>
<reference evidence="1 2" key="2">
    <citation type="submission" date="2014-03" db="EMBL/GenBank/DDBJ databases">
        <title>The Genome Sequence of Anncaliia algerae insect isolate PRA339.</title>
        <authorList>
            <consortium name="The Broad Institute Genome Sequencing Platform"/>
            <consortium name="The Broad Institute Genome Sequencing Center for Infectious Disease"/>
            <person name="Cuomo C."/>
            <person name="Becnel J."/>
            <person name="Sanscrainte N."/>
            <person name="Walker B."/>
            <person name="Young S.K."/>
            <person name="Zeng Q."/>
            <person name="Gargeya S."/>
            <person name="Fitzgerald M."/>
            <person name="Haas B."/>
            <person name="Abouelleil A."/>
            <person name="Alvarado L."/>
            <person name="Arachchi H.M."/>
            <person name="Berlin A.M."/>
            <person name="Chapman S.B."/>
            <person name="Dewar J."/>
            <person name="Goldberg J."/>
            <person name="Griggs A."/>
            <person name="Gujja S."/>
            <person name="Hansen M."/>
            <person name="Howarth C."/>
            <person name="Imamovic A."/>
            <person name="Larimer J."/>
            <person name="McCowan C."/>
            <person name="Murphy C."/>
            <person name="Neiman D."/>
            <person name="Pearson M."/>
            <person name="Priest M."/>
            <person name="Roberts A."/>
            <person name="Saif S."/>
            <person name="Shea T."/>
            <person name="Sisk P."/>
            <person name="Sykes S."/>
            <person name="Wortman J."/>
            <person name="Nusbaum C."/>
            <person name="Birren B."/>
        </authorList>
    </citation>
    <scope>NUCLEOTIDE SEQUENCE [LARGE SCALE GENOMIC DNA]</scope>
    <source>
        <strain evidence="1 2">PRA339</strain>
    </source>
</reference>